<keyword evidence="2" id="KW-1185">Reference proteome</keyword>
<protein>
    <submittedName>
        <fullName evidence="1">Predicted DNA binding protein, CopG/RHH family</fullName>
    </submittedName>
</protein>
<reference evidence="2" key="1">
    <citation type="submission" date="2017-04" db="EMBL/GenBank/DDBJ databases">
        <authorList>
            <person name="Varghese N."/>
            <person name="Submissions S."/>
        </authorList>
    </citation>
    <scope>NUCLEOTIDE SEQUENCE [LARGE SCALE GENOMIC DNA]</scope>
    <source>
        <strain evidence="2">DSM 16512</strain>
    </source>
</reference>
<dbReference type="AlphaFoldDB" id="A0A1W1WSD0"/>
<evidence type="ECO:0000313" key="2">
    <source>
        <dbReference type="Proteomes" id="UP000192602"/>
    </source>
</evidence>
<dbReference type="Proteomes" id="UP000192602">
    <property type="component" value="Unassembled WGS sequence"/>
</dbReference>
<gene>
    <name evidence="1" type="ORF">SAMN05660197_1034</name>
</gene>
<evidence type="ECO:0000313" key="1">
    <source>
        <dbReference type="EMBL" id="SMC09228.1"/>
    </source>
</evidence>
<sequence>MEKNDFFYNLEEMEILENIENAKSILKKEDREKYAKFAKYTKSLRKKKPVTIRFSITDLAAVKAKAKELGISYQNLIQALVHNFATGKIKIDL</sequence>
<dbReference type="EMBL" id="FWWZ01000001">
    <property type="protein sequence ID" value="SMC09228.1"/>
    <property type="molecule type" value="Genomic_DNA"/>
</dbReference>
<dbReference type="STRING" id="1069081.SAMN05660197_1034"/>
<dbReference type="RefSeq" id="WP_084275468.1">
    <property type="nucleotide sequence ID" value="NZ_AP026671.1"/>
</dbReference>
<accession>A0A1W1WSD0</accession>
<organism evidence="1 2">
    <name type="scientific">Nitratiruptor tergarcus DSM 16512</name>
    <dbReference type="NCBI Taxonomy" id="1069081"/>
    <lineage>
        <taxon>Bacteria</taxon>
        <taxon>Pseudomonadati</taxon>
        <taxon>Campylobacterota</taxon>
        <taxon>Epsilonproteobacteria</taxon>
        <taxon>Nautiliales</taxon>
        <taxon>Nitratiruptoraceae</taxon>
        <taxon>Nitratiruptor</taxon>
    </lineage>
</organism>
<dbReference type="OrthoDB" id="5340171at2"/>
<name>A0A1W1WSD0_9BACT</name>
<proteinExistence type="predicted"/>